<evidence type="ECO:0000256" key="1">
    <source>
        <dbReference type="ARBA" id="ARBA00004123"/>
    </source>
</evidence>
<dbReference type="GO" id="GO:0005634">
    <property type="term" value="C:nucleus"/>
    <property type="evidence" value="ECO:0007669"/>
    <property type="project" value="UniProtKB-SubCell"/>
</dbReference>
<dbReference type="InterPro" id="IPR036322">
    <property type="entry name" value="WD40_repeat_dom_sf"/>
</dbReference>
<keyword evidence="6" id="KW-0963">Cytoplasm</keyword>
<keyword evidence="9" id="KW-0677">Repeat</keyword>
<dbReference type="InterPro" id="IPR015943">
    <property type="entry name" value="WD40/YVTN_repeat-like_dom_sf"/>
</dbReference>
<evidence type="ECO:0000256" key="8">
    <source>
        <dbReference type="ARBA" id="ARBA00022694"/>
    </source>
</evidence>
<dbReference type="GO" id="GO:0002098">
    <property type="term" value="P:tRNA wobble uridine modification"/>
    <property type="evidence" value="ECO:0007669"/>
    <property type="project" value="InterPro"/>
</dbReference>
<name>A0A7S3G6Y8_9EUKA</name>
<evidence type="ECO:0000256" key="7">
    <source>
        <dbReference type="ARBA" id="ARBA00022574"/>
    </source>
</evidence>
<dbReference type="SMART" id="SM00320">
    <property type="entry name" value="WD40"/>
    <property type="match status" value="9"/>
</dbReference>
<evidence type="ECO:0000256" key="11">
    <source>
        <dbReference type="PROSITE-ProRule" id="PRU00221"/>
    </source>
</evidence>
<feature type="repeat" description="WD" evidence="11">
    <location>
        <begin position="208"/>
        <end position="242"/>
    </location>
</feature>
<keyword evidence="8" id="KW-0819">tRNA processing</keyword>
<dbReference type="GO" id="GO:0033588">
    <property type="term" value="C:elongator holoenzyme complex"/>
    <property type="evidence" value="ECO:0007669"/>
    <property type="project" value="InterPro"/>
</dbReference>
<evidence type="ECO:0000313" key="12">
    <source>
        <dbReference type="EMBL" id="CAE0252993.1"/>
    </source>
</evidence>
<evidence type="ECO:0000256" key="6">
    <source>
        <dbReference type="ARBA" id="ARBA00022490"/>
    </source>
</evidence>
<dbReference type="PROSITE" id="PS50082">
    <property type="entry name" value="WD_REPEATS_2"/>
    <property type="match status" value="4"/>
</dbReference>
<evidence type="ECO:0000256" key="3">
    <source>
        <dbReference type="ARBA" id="ARBA00005043"/>
    </source>
</evidence>
<dbReference type="Gene3D" id="2.130.10.10">
    <property type="entry name" value="YVTN repeat-like/Quinoprotein amine dehydrogenase"/>
    <property type="match status" value="5"/>
</dbReference>
<evidence type="ECO:0000256" key="5">
    <source>
        <dbReference type="ARBA" id="ARBA00020267"/>
    </source>
</evidence>
<gene>
    <name evidence="12" type="ORF">PBIL07802_LOCUS15225</name>
    <name evidence="13" type="ORF">PBIL07802_LOCUS15226</name>
</gene>
<evidence type="ECO:0000256" key="2">
    <source>
        <dbReference type="ARBA" id="ARBA00004496"/>
    </source>
</evidence>
<feature type="repeat" description="WD" evidence="11">
    <location>
        <begin position="311"/>
        <end position="342"/>
    </location>
</feature>
<keyword evidence="10" id="KW-0539">Nucleus</keyword>
<feature type="repeat" description="WD" evidence="11">
    <location>
        <begin position="619"/>
        <end position="641"/>
    </location>
</feature>
<evidence type="ECO:0000256" key="9">
    <source>
        <dbReference type="ARBA" id="ARBA00022737"/>
    </source>
</evidence>
<dbReference type="EMBL" id="HBIB01023212">
    <property type="protein sequence ID" value="CAE0252993.1"/>
    <property type="molecule type" value="Transcribed_RNA"/>
</dbReference>
<organism evidence="13">
    <name type="scientific">Palpitomonas bilix</name>
    <dbReference type="NCBI Taxonomy" id="652834"/>
    <lineage>
        <taxon>Eukaryota</taxon>
        <taxon>Eukaryota incertae sedis</taxon>
    </lineage>
</organism>
<protein>
    <recommendedName>
        <fullName evidence="5">Elongator complex protein 2</fullName>
    </recommendedName>
</protein>
<evidence type="ECO:0000256" key="10">
    <source>
        <dbReference type="ARBA" id="ARBA00023242"/>
    </source>
</evidence>
<dbReference type="PANTHER" id="PTHR44111">
    <property type="entry name" value="ELONGATOR COMPLEX PROTEIN 2"/>
    <property type="match status" value="1"/>
</dbReference>
<sequence>MALLQNIKPHTKSVTAIGVKKTCKEYVITTASADSLVRVYTLPLTLDGEVTEVQTLDFSPQMMEAVAIAGGSEEVDGEVLIALAGVDTRVHVYGKKEKGGTFERLRRLKSHKNWIQALSFHEASPTSFFLASGSQDATIHTWKFSLQKDSSTVGGASSSTVHGGAKVELTEEEVLAAALDSMTFAFSSVSGRFQWHSHLVEIQQDAALIGHEARVTGLAWVPEGDDVLLLSTSMDRAMFLWQQQEGGAWDPQLRIGEMGGSTGNIAGFIGCSVTSEEKGRHLLAYSHNGAFHLWRKEAGSSSTLYQPLTVTGGHFKEVTSLAWHQSGEYFASVSKDQTARIFGCWKAQSAWVEIARPQVHGYDLQDCAFVPNCGNRLVSAAEEKTMRVFDAPKTYYERCHGVMGMEVPSLEGDLPITANVPPLGLSNKAVLGGQWEEEQNREKGSLDEGRDSVVPVGDFSTPFSDPPVEEDLVQRTLWPEMQKLYAHGNDVFSIAVSPSGEWLASAAKATSSAQAAVRFWMEDKDGYRHAAVAPAVHDLTVTSLSFSSDSRFCLATGRDRSFSIYSPSSLGRGKAEVKVVVTKAKAHKRIIWAGDFLSLPAEEEGTEGEEKKGSGVMRIVTVSRDSTVKIWDVQVQSGETSEVASLNVGDAVTAVGSLKCAPGVFAIGKEKGGVTLCKYTKARGIETLTELPQHGRAVKKVRFSPSSSASLAVVATCSDDHSVLLSSVSL</sequence>
<dbReference type="UniPathway" id="UPA00988"/>
<dbReference type="GO" id="GO:0005737">
    <property type="term" value="C:cytoplasm"/>
    <property type="evidence" value="ECO:0007669"/>
    <property type="project" value="UniProtKB-SubCell"/>
</dbReference>
<proteinExistence type="inferred from homology"/>
<comment type="subcellular location">
    <subcellularLocation>
        <location evidence="2">Cytoplasm</location>
    </subcellularLocation>
    <subcellularLocation>
        <location evidence="1">Nucleus</location>
    </subcellularLocation>
</comment>
<dbReference type="AlphaFoldDB" id="A0A7S3G6Y8"/>
<evidence type="ECO:0000313" key="13">
    <source>
        <dbReference type="EMBL" id="CAE0252994.1"/>
    </source>
</evidence>
<reference evidence="13" key="1">
    <citation type="submission" date="2021-01" db="EMBL/GenBank/DDBJ databases">
        <authorList>
            <person name="Corre E."/>
            <person name="Pelletier E."/>
            <person name="Niang G."/>
            <person name="Scheremetjew M."/>
            <person name="Finn R."/>
            <person name="Kale V."/>
            <person name="Holt S."/>
            <person name="Cochrane G."/>
            <person name="Meng A."/>
            <person name="Brown T."/>
            <person name="Cohen L."/>
        </authorList>
    </citation>
    <scope>NUCLEOTIDE SEQUENCE</scope>
    <source>
        <strain evidence="13">NIES-2562</strain>
    </source>
</reference>
<keyword evidence="7 11" id="KW-0853">WD repeat</keyword>
<dbReference type="InterPro" id="IPR037289">
    <property type="entry name" value="Elp2"/>
</dbReference>
<evidence type="ECO:0000256" key="4">
    <source>
        <dbReference type="ARBA" id="ARBA00005881"/>
    </source>
</evidence>
<comment type="pathway">
    <text evidence="3">tRNA modification; 5-methoxycarbonylmethyl-2-thiouridine-tRNA biosynthesis.</text>
</comment>
<comment type="similarity">
    <text evidence="4">Belongs to the WD repeat ELP2 family.</text>
</comment>
<dbReference type="InterPro" id="IPR001680">
    <property type="entry name" value="WD40_rpt"/>
</dbReference>
<dbReference type="EMBL" id="HBIB01023213">
    <property type="protein sequence ID" value="CAE0252994.1"/>
    <property type="molecule type" value="Transcribed_RNA"/>
</dbReference>
<accession>A0A7S3G6Y8</accession>
<dbReference type="PANTHER" id="PTHR44111:SF1">
    <property type="entry name" value="ELONGATOR COMPLEX PROTEIN 2"/>
    <property type="match status" value="1"/>
</dbReference>
<feature type="repeat" description="WD" evidence="11">
    <location>
        <begin position="108"/>
        <end position="152"/>
    </location>
</feature>
<dbReference type="Pfam" id="PF00400">
    <property type="entry name" value="WD40"/>
    <property type="match status" value="6"/>
</dbReference>
<dbReference type="SUPFAM" id="SSF50978">
    <property type="entry name" value="WD40 repeat-like"/>
    <property type="match status" value="2"/>
</dbReference>